<name>A0A948RXY0_UNCEI</name>
<comment type="caution">
    <text evidence="1">The sequence shown here is derived from an EMBL/GenBank/DDBJ whole genome shotgun (WGS) entry which is preliminary data.</text>
</comment>
<proteinExistence type="predicted"/>
<sequence length="134" mass="14711">MGCFKSWEKPDDKGTARVDCFFAILLSRLPADAQVPEAQDSISAASSKQITPVDSLSAAEELTSQRQFAPAGDLPLRLLPRVEEKYGPDSHEAGRVFDPLVMCLWQLGQSQTEETIALADRAIELKERLYGADS</sequence>
<accession>A0A948RXY0</accession>
<reference evidence="1" key="1">
    <citation type="submission" date="2021-05" db="EMBL/GenBank/DDBJ databases">
        <title>Energy efficiency and biological interactions define the core microbiome of deep oligotrophic groundwater.</title>
        <authorList>
            <person name="Mehrshad M."/>
            <person name="Lopez-Fernandez M."/>
            <person name="Bell E."/>
            <person name="Bernier-Latmani R."/>
            <person name="Bertilsson S."/>
            <person name="Dopson M."/>
        </authorList>
    </citation>
    <scope>NUCLEOTIDE SEQUENCE</scope>
    <source>
        <strain evidence="1">Modern_marine.mb.64</strain>
    </source>
</reference>
<gene>
    <name evidence="1" type="ORF">KJ970_11805</name>
</gene>
<evidence type="ECO:0000313" key="2">
    <source>
        <dbReference type="Proteomes" id="UP000777784"/>
    </source>
</evidence>
<dbReference type="Proteomes" id="UP000777784">
    <property type="component" value="Unassembled WGS sequence"/>
</dbReference>
<dbReference type="EMBL" id="JAHJDP010000066">
    <property type="protein sequence ID" value="MBU2691603.1"/>
    <property type="molecule type" value="Genomic_DNA"/>
</dbReference>
<dbReference type="AlphaFoldDB" id="A0A948RXY0"/>
<protein>
    <submittedName>
        <fullName evidence="1">Uncharacterized protein</fullName>
    </submittedName>
</protein>
<dbReference type="InterPro" id="IPR011990">
    <property type="entry name" value="TPR-like_helical_dom_sf"/>
</dbReference>
<organism evidence="1 2">
    <name type="scientific">Eiseniibacteriota bacterium</name>
    <dbReference type="NCBI Taxonomy" id="2212470"/>
    <lineage>
        <taxon>Bacteria</taxon>
        <taxon>Candidatus Eiseniibacteriota</taxon>
    </lineage>
</organism>
<evidence type="ECO:0000313" key="1">
    <source>
        <dbReference type="EMBL" id="MBU2691603.1"/>
    </source>
</evidence>
<dbReference type="Gene3D" id="1.25.40.10">
    <property type="entry name" value="Tetratricopeptide repeat domain"/>
    <property type="match status" value="1"/>
</dbReference>